<accession>A0A0S3TER5</accession>
<gene>
    <name evidence="2" type="primary">Vigan.UMG141700</name>
    <name evidence="2" type="ORF">VIGAN_UM141700</name>
</gene>
<feature type="compositionally biased region" description="Basic and acidic residues" evidence="1">
    <location>
        <begin position="64"/>
        <end position="75"/>
    </location>
</feature>
<feature type="compositionally biased region" description="Polar residues" evidence="1">
    <location>
        <begin position="26"/>
        <end position="48"/>
    </location>
</feature>
<feature type="region of interest" description="Disordered" evidence="1">
    <location>
        <begin position="1"/>
        <end position="82"/>
    </location>
</feature>
<dbReference type="AlphaFoldDB" id="A0A0S3TER5"/>
<dbReference type="EMBL" id="AP015855">
    <property type="protein sequence ID" value="BAU03607.1"/>
    <property type="molecule type" value="Genomic_DNA"/>
</dbReference>
<reference evidence="2" key="1">
    <citation type="journal article" date="2015" name="Sci. Rep.">
        <title>The power of single molecule real-time sequencing technology in the de novo assembly of a eukaryotic genome.</title>
        <authorList>
            <person name="Sakai H."/>
            <person name="Naito K."/>
            <person name="Ogiso-Tanaka E."/>
            <person name="Takahashi Y."/>
            <person name="Iseki K."/>
            <person name="Muto C."/>
            <person name="Satou K."/>
            <person name="Teruya K."/>
            <person name="Shiroma A."/>
            <person name="Shimoji M."/>
            <person name="Hirano T."/>
            <person name="Itoh T."/>
            <person name="Kaga A."/>
            <person name="Tomooka N."/>
        </authorList>
    </citation>
    <scope>NUCLEOTIDE SEQUENCE</scope>
</reference>
<evidence type="ECO:0000313" key="2">
    <source>
        <dbReference type="EMBL" id="BAU03607.1"/>
    </source>
</evidence>
<sequence length="82" mass="9407">MLDADLLFPKTTFQRPRAKRPELSVSPVTKSSVQNFPVSSFFPNSQRNIPKGKPRKILSPPKLQTERESEREPPEKLYAPPF</sequence>
<protein>
    <submittedName>
        <fullName evidence="2">Uncharacterized protein</fullName>
    </submittedName>
</protein>
<evidence type="ECO:0000256" key="1">
    <source>
        <dbReference type="SAM" id="MobiDB-lite"/>
    </source>
</evidence>
<name>A0A0S3TER5_PHAAN</name>
<organism evidence="2">
    <name type="scientific">Vigna angularis var. angularis</name>
    <dbReference type="NCBI Taxonomy" id="157739"/>
    <lineage>
        <taxon>Eukaryota</taxon>
        <taxon>Viridiplantae</taxon>
        <taxon>Streptophyta</taxon>
        <taxon>Embryophyta</taxon>
        <taxon>Tracheophyta</taxon>
        <taxon>Spermatophyta</taxon>
        <taxon>Magnoliopsida</taxon>
        <taxon>eudicotyledons</taxon>
        <taxon>Gunneridae</taxon>
        <taxon>Pentapetalae</taxon>
        <taxon>rosids</taxon>
        <taxon>fabids</taxon>
        <taxon>Fabales</taxon>
        <taxon>Fabaceae</taxon>
        <taxon>Papilionoideae</taxon>
        <taxon>50 kb inversion clade</taxon>
        <taxon>NPAAA clade</taxon>
        <taxon>indigoferoid/millettioid clade</taxon>
        <taxon>Phaseoleae</taxon>
        <taxon>Vigna</taxon>
    </lineage>
</organism>
<proteinExistence type="predicted"/>